<dbReference type="GO" id="GO:0008236">
    <property type="term" value="F:serine-type peptidase activity"/>
    <property type="evidence" value="ECO:0007669"/>
    <property type="project" value="UniProtKB-KW"/>
</dbReference>
<sequence length="310" mass="33729">MSENWERQVVEKTLLAAVVEQRRTRRWNIFFRLTWLVVIALVLWPLFASMSGDSTEALPGAGTRTAVLQLSGTIDGNNDTANRMIDGLKAAYKDSGTRGIIIRANSPGGSPVLSGMVYDEIMRQKKLHPKIPLYVVVEDVCASGCYYIAAAADKIFVDKASIVGSIGVLSDGFGFTGLMDKLGVERRLAHAGRDKGMGDPFSPETPEQRAIRQGLLDAIHTQFITAVKRGRGARLKGDELFTGRVWIGEQAIPLGLVDGYGSVNSVARDVIHAEDTVDMTPKDGLSDRIAKRFGVGVSAGLRDLIEARWL</sequence>
<dbReference type="PANTHER" id="PTHR42987:SF8">
    <property type="entry name" value="PROTEINASE"/>
    <property type="match status" value="1"/>
</dbReference>
<dbReference type="KEGG" id="maer:DAI18_12460"/>
<name>A0A2S0PBQ9_9NEIS</name>
<comment type="similarity">
    <text evidence="1">Belongs to the peptidase S49 family.</text>
</comment>
<evidence type="ECO:0000256" key="1">
    <source>
        <dbReference type="ARBA" id="ARBA00008683"/>
    </source>
</evidence>
<dbReference type="AlphaFoldDB" id="A0A2S0PBQ9"/>
<keyword evidence="4" id="KW-0720">Serine protease</keyword>
<evidence type="ECO:0000259" key="6">
    <source>
        <dbReference type="Pfam" id="PF01343"/>
    </source>
</evidence>
<evidence type="ECO:0000256" key="5">
    <source>
        <dbReference type="SAM" id="Phobius"/>
    </source>
</evidence>
<feature type="domain" description="Peptidase S49" evidence="6">
    <location>
        <begin position="128"/>
        <end position="268"/>
    </location>
</feature>
<dbReference type="CDD" id="cd07023">
    <property type="entry name" value="S49_Sppa_N_C"/>
    <property type="match status" value="1"/>
</dbReference>
<dbReference type="InterPro" id="IPR002142">
    <property type="entry name" value="Peptidase_S49"/>
</dbReference>
<evidence type="ECO:0000256" key="4">
    <source>
        <dbReference type="ARBA" id="ARBA00022825"/>
    </source>
</evidence>
<gene>
    <name evidence="7" type="ORF">DAI18_12460</name>
</gene>
<accession>A0A2S0PBQ9</accession>
<dbReference type="SUPFAM" id="SSF52096">
    <property type="entry name" value="ClpP/crotonase"/>
    <property type="match status" value="1"/>
</dbReference>
<organism evidence="7 8">
    <name type="scientific">Microvirgula aerodenitrificans</name>
    <dbReference type="NCBI Taxonomy" id="57480"/>
    <lineage>
        <taxon>Bacteria</taxon>
        <taxon>Pseudomonadati</taxon>
        <taxon>Pseudomonadota</taxon>
        <taxon>Betaproteobacteria</taxon>
        <taxon>Neisseriales</taxon>
        <taxon>Aquaspirillaceae</taxon>
        <taxon>Microvirgula</taxon>
    </lineage>
</organism>
<evidence type="ECO:0000256" key="3">
    <source>
        <dbReference type="ARBA" id="ARBA00022801"/>
    </source>
</evidence>
<keyword evidence="5" id="KW-0812">Transmembrane</keyword>
<dbReference type="Gene3D" id="3.90.226.10">
    <property type="entry name" value="2-enoyl-CoA Hydratase, Chain A, domain 1"/>
    <property type="match status" value="1"/>
</dbReference>
<dbReference type="InterPro" id="IPR047272">
    <property type="entry name" value="S49_SppA_C"/>
</dbReference>
<feature type="transmembrane region" description="Helical" evidence="5">
    <location>
        <begin position="29"/>
        <end position="47"/>
    </location>
</feature>
<keyword evidence="8" id="KW-1185">Reference proteome</keyword>
<dbReference type="PANTHER" id="PTHR42987">
    <property type="entry name" value="PEPTIDASE S49"/>
    <property type="match status" value="1"/>
</dbReference>
<dbReference type="GO" id="GO:0006508">
    <property type="term" value="P:proteolysis"/>
    <property type="evidence" value="ECO:0007669"/>
    <property type="project" value="UniProtKB-KW"/>
</dbReference>
<reference evidence="7 8" key="1">
    <citation type="submission" date="2018-04" db="EMBL/GenBank/DDBJ databases">
        <title>Denitrifier Microvirgula.</title>
        <authorList>
            <person name="Anderson E."/>
            <person name="Jang J."/>
            <person name="Ishii S."/>
        </authorList>
    </citation>
    <scope>NUCLEOTIDE SEQUENCE [LARGE SCALE GENOMIC DNA]</scope>
    <source>
        <strain evidence="7 8">BE2.4</strain>
    </source>
</reference>
<keyword evidence="5" id="KW-1133">Transmembrane helix</keyword>
<dbReference type="RefSeq" id="WP_107889566.1">
    <property type="nucleotide sequence ID" value="NZ_CALFSO010000148.1"/>
</dbReference>
<evidence type="ECO:0000313" key="8">
    <source>
        <dbReference type="Proteomes" id="UP000244173"/>
    </source>
</evidence>
<keyword evidence="3" id="KW-0378">Hydrolase</keyword>
<dbReference type="EMBL" id="CP028519">
    <property type="protein sequence ID" value="AVY94762.1"/>
    <property type="molecule type" value="Genomic_DNA"/>
</dbReference>
<dbReference type="OrthoDB" id="9764363at2"/>
<dbReference type="Proteomes" id="UP000244173">
    <property type="component" value="Chromosome"/>
</dbReference>
<dbReference type="InterPro" id="IPR029045">
    <property type="entry name" value="ClpP/crotonase-like_dom_sf"/>
</dbReference>
<proteinExistence type="inferred from homology"/>
<evidence type="ECO:0000256" key="2">
    <source>
        <dbReference type="ARBA" id="ARBA00022670"/>
    </source>
</evidence>
<keyword evidence="2" id="KW-0645">Protease</keyword>
<evidence type="ECO:0000313" key="7">
    <source>
        <dbReference type="EMBL" id="AVY94762.1"/>
    </source>
</evidence>
<dbReference type="Pfam" id="PF01343">
    <property type="entry name" value="Peptidase_S49"/>
    <property type="match status" value="1"/>
</dbReference>
<protein>
    <submittedName>
        <fullName evidence="7">S49 family peptidase</fullName>
    </submittedName>
</protein>
<keyword evidence="5" id="KW-0472">Membrane</keyword>
<dbReference type="STRING" id="1122240.GCA_000620105_01728"/>